<dbReference type="PROSITE" id="PS00094">
    <property type="entry name" value="C5_MTASE_1"/>
    <property type="match status" value="1"/>
</dbReference>
<sequence length="396" mass="44839">MFKLKKTQLISLSQAKHRELLNKIELLAEKENRSLSDAILDLLNIGYSEYINRSVQESLPFSVVSLFAGAGGLDTGLEMAGFKTIWANEIDKDACETYMVNHPDTYVERGDVRNVKSFPKADVVVGGYPCQGFSLAGNRLITDERNFLYREFVRALRTSNPKFFIAENVKGMVTMGGGRIIEAMVEDFRNQGYEVTYHLVNAKSYGVPQDRERVFIIGVRQDISKEFKYKLPYPTHGDGFDTDKPYVTLKDAIGHLKPNEVGEIYESGFSSRFLSRNRKRAWNETSFTIQASGRHAPLHPSGEPMIKLGTDEWILPETSEHRRLSAIECSLIQTFPADYIWKGSLGSIYKQIGNAVPCLLAKAISQPIADFLKAYYNGNEFTLDPEQNKYEKELVR</sequence>
<reference evidence="9" key="1">
    <citation type="journal article" date="2019" name="Int. J. Syst. Evol. Microbiol.">
        <title>The Global Catalogue of Microorganisms (GCM) 10K type strain sequencing project: providing services to taxonomists for standard genome sequencing and annotation.</title>
        <authorList>
            <consortium name="The Broad Institute Genomics Platform"/>
            <consortium name="The Broad Institute Genome Sequencing Center for Infectious Disease"/>
            <person name="Wu L."/>
            <person name="Ma J."/>
        </authorList>
    </citation>
    <scope>NUCLEOTIDE SEQUENCE [LARGE SCALE GENOMIC DNA]</scope>
    <source>
        <strain evidence="9">KCTC 13528</strain>
    </source>
</reference>
<dbReference type="PRINTS" id="PR00105">
    <property type="entry name" value="C5METTRFRASE"/>
</dbReference>
<comment type="catalytic activity">
    <reaction evidence="7">
        <text>a 2'-deoxycytidine in DNA + S-adenosyl-L-methionine = a 5-methyl-2'-deoxycytidine in DNA + S-adenosyl-L-homocysteine + H(+)</text>
        <dbReference type="Rhea" id="RHEA:13681"/>
        <dbReference type="Rhea" id="RHEA-COMP:11369"/>
        <dbReference type="Rhea" id="RHEA-COMP:11370"/>
        <dbReference type="ChEBI" id="CHEBI:15378"/>
        <dbReference type="ChEBI" id="CHEBI:57856"/>
        <dbReference type="ChEBI" id="CHEBI:59789"/>
        <dbReference type="ChEBI" id="CHEBI:85452"/>
        <dbReference type="ChEBI" id="CHEBI:85454"/>
        <dbReference type="EC" id="2.1.1.37"/>
    </reaction>
</comment>
<keyword evidence="4" id="KW-0680">Restriction system</keyword>
<evidence type="ECO:0000256" key="7">
    <source>
        <dbReference type="RuleBase" id="RU000417"/>
    </source>
</evidence>
<evidence type="ECO:0000256" key="4">
    <source>
        <dbReference type="ARBA" id="ARBA00022747"/>
    </source>
</evidence>
<evidence type="ECO:0000256" key="6">
    <source>
        <dbReference type="RuleBase" id="RU000416"/>
    </source>
</evidence>
<dbReference type="InterPro" id="IPR018117">
    <property type="entry name" value="C5_DNA_meth_AS"/>
</dbReference>
<name>A0ABW5ZHQ9_9BACL</name>
<dbReference type="InterPro" id="IPR001525">
    <property type="entry name" value="C5_MeTfrase"/>
</dbReference>
<dbReference type="PANTHER" id="PTHR10629:SF52">
    <property type="entry name" value="DNA (CYTOSINE-5)-METHYLTRANSFERASE 1"/>
    <property type="match status" value="1"/>
</dbReference>
<dbReference type="InterPro" id="IPR029063">
    <property type="entry name" value="SAM-dependent_MTases_sf"/>
</dbReference>
<dbReference type="GO" id="GO:0003886">
    <property type="term" value="F:DNA (cytosine-5-)-methyltransferase activity"/>
    <property type="evidence" value="ECO:0007669"/>
    <property type="project" value="UniProtKB-EC"/>
</dbReference>
<dbReference type="GO" id="GO:0032259">
    <property type="term" value="P:methylation"/>
    <property type="evidence" value="ECO:0007669"/>
    <property type="project" value="UniProtKB-KW"/>
</dbReference>
<dbReference type="InterPro" id="IPR050390">
    <property type="entry name" value="C5-Methyltransferase"/>
</dbReference>
<dbReference type="SUPFAM" id="SSF53335">
    <property type="entry name" value="S-adenosyl-L-methionine-dependent methyltransferases"/>
    <property type="match status" value="1"/>
</dbReference>
<evidence type="ECO:0000256" key="2">
    <source>
        <dbReference type="ARBA" id="ARBA00022679"/>
    </source>
</evidence>
<evidence type="ECO:0000256" key="1">
    <source>
        <dbReference type="ARBA" id="ARBA00022603"/>
    </source>
</evidence>
<comment type="caution">
    <text evidence="8">The sequence shown here is derived from an EMBL/GenBank/DDBJ whole genome shotgun (WGS) entry which is preliminary data.</text>
</comment>
<dbReference type="PANTHER" id="PTHR10629">
    <property type="entry name" value="CYTOSINE-SPECIFIC METHYLTRANSFERASE"/>
    <property type="match status" value="1"/>
</dbReference>
<dbReference type="NCBIfam" id="TIGR00675">
    <property type="entry name" value="dcm"/>
    <property type="match status" value="1"/>
</dbReference>
<dbReference type="Gene3D" id="3.40.50.150">
    <property type="entry name" value="Vaccinia Virus protein VP39"/>
    <property type="match status" value="1"/>
</dbReference>
<dbReference type="Proteomes" id="UP001597561">
    <property type="component" value="Unassembled WGS sequence"/>
</dbReference>
<evidence type="ECO:0000256" key="3">
    <source>
        <dbReference type="ARBA" id="ARBA00022691"/>
    </source>
</evidence>
<gene>
    <name evidence="8" type="ORF">ACFS5P_11070</name>
</gene>
<comment type="similarity">
    <text evidence="5 6">Belongs to the class I-like SAM-binding methyltransferase superfamily. C5-methyltransferase family.</text>
</comment>
<dbReference type="EC" id="2.1.1.37" evidence="7"/>
<dbReference type="Gene3D" id="3.90.120.10">
    <property type="entry name" value="DNA Methylase, subunit A, domain 2"/>
    <property type="match status" value="1"/>
</dbReference>
<dbReference type="Pfam" id="PF00145">
    <property type="entry name" value="DNA_methylase"/>
    <property type="match status" value="1"/>
</dbReference>
<evidence type="ECO:0000313" key="8">
    <source>
        <dbReference type="EMBL" id="MFD2912418.1"/>
    </source>
</evidence>
<evidence type="ECO:0000313" key="9">
    <source>
        <dbReference type="Proteomes" id="UP001597561"/>
    </source>
</evidence>
<proteinExistence type="inferred from homology"/>
<evidence type="ECO:0000256" key="5">
    <source>
        <dbReference type="PROSITE-ProRule" id="PRU01016"/>
    </source>
</evidence>
<organism evidence="8 9">
    <name type="scientific">Jeotgalibacillus terrae</name>
    <dbReference type="NCBI Taxonomy" id="587735"/>
    <lineage>
        <taxon>Bacteria</taxon>
        <taxon>Bacillati</taxon>
        <taxon>Bacillota</taxon>
        <taxon>Bacilli</taxon>
        <taxon>Bacillales</taxon>
        <taxon>Caryophanaceae</taxon>
        <taxon>Jeotgalibacillus</taxon>
    </lineage>
</organism>
<keyword evidence="1 5" id="KW-0489">Methyltransferase</keyword>
<accession>A0ABW5ZHQ9</accession>
<keyword evidence="3 5" id="KW-0949">S-adenosyl-L-methionine</keyword>
<dbReference type="EMBL" id="JBHUPG010000020">
    <property type="protein sequence ID" value="MFD2912418.1"/>
    <property type="molecule type" value="Genomic_DNA"/>
</dbReference>
<keyword evidence="9" id="KW-1185">Reference proteome</keyword>
<dbReference type="RefSeq" id="WP_380269519.1">
    <property type="nucleotide sequence ID" value="NZ_JAFBDK010000024.1"/>
</dbReference>
<keyword evidence="2 5" id="KW-0808">Transferase</keyword>
<dbReference type="CDD" id="cd00315">
    <property type="entry name" value="Cyt_C5_DNA_methylase"/>
    <property type="match status" value="1"/>
</dbReference>
<feature type="active site" evidence="5">
    <location>
        <position position="130"/>
    </location>
</feature>
<dbReference type="PROSITE" id="PS51679">
    <property type="entry name" value="SAM_MT_C5"/>
    <property type="match status" value="1"/>
</dbReference>
<protein>
    <recommendedName>
        <fullName evidence="7">Cytosine-specific methyltransferase</fullName>
        <ecNumber evidence="7">2.1.1.37</ecNumber>
    </recommendedName>
</protein>